<organism evidence="2 3">
    <name type="scientific">Solanum tuberosum</name>
    <name type="common">Potato</name>
    <dbReference type="NCBI Taxonomy" id="4113"/>
    <lineage>
        <taxon>Eukaryota</taxon>
        <taxon>Viridiplantae</taxon>
        <taxon>Streptophyta</taxon>
        <taxon>Embryophyta</taxon>
        <taxon>Tracheophyta</taxon>
        <taxon>Spermatophyta</taxon>
        <taxon>Magnoliopsida</taxon>
        <taxon>eudicotyledons</taxon>
        <taxon>Gunneridae</taxon>
        <taxon>Pentapetalae</taxon>
        <taxon>asterids</taxon>
        <taxon>lamiids</taxon>
        <taxon>Solanales</taxon>
        <taxon>Solanaceae</taxon>
        <taxon>Solanoideae</taxon>
        <taxon>Solaneae</taxon>
        <taxon>Solanum</taxon>
    </lineage>
</organism>
<dbReference type="Gramene" id="PGSC0003DMT400093978">
    <property type="protein sequence ID" value="PGSC0003DMT400093978"/>
    <property type="gene ID" value="PGSC0003DMG400043549"/>
</dbReference>
<dbReference type="PaxDb" id="4113-PGSC0003DMT400093978"/>
<dbReference type="Proteomes" id="UP000011115">
    <property type="component" value="Unassembled WGS sequence"/>
</dbReference>
<dbReference type="AlphaFoldDB" id="M1DT46"/>
<evidence type="ECO:0008006" key="4">
    <source>
        <dbReference type="Google" id="ProtNLM"/>
    </source>
</evidence>
<keyword evidence="3" id="KW-1185">Reference proteome</keyword>
<proteinExistence type="predicted"/>
<evidence type="ECO:0000313" key="3">
    <source>
        <dbReference type="Proteomes" id="UP000011115"/>
    </source>
</evidence>
<evidence type="ECO:0000313" key="2">
    <source>
        <dbReference type="EnsemblPlants" id="PGSC0003DMT400093978"/>
    </source>
</evidence>
<evidence type="ECO:0000256" key="1">
    <source>
        <dbReference type="SAM" id="MobiDB-lite"/>
    </source>
</evidence>
<dbReference type="EnsemblPlants" id="PGSC0003DMT400093978">
    <property type="protein sequence ID" value="PGSC0003DMT400093978"/>
    <property type="gene ID" value="PGSC0003DMG400043549"/>
</dbReference>
<accession>M1DT46</accession>
<reference evidence="2" key="2">
    <citation type="submission" date="2015-06" db="UniProtKB">
        <authorList>
            <consortium name="EnsemblPlants"/>
        </authorList>
    </citation>
    <scope>IDENTIFICATION</scope>
    <source>
        <strain evidence="2">DM1-3 516 R44</strain>
    </source>
</reference>
<dbReference type="InParanoid" id="M1DT46"/>
<reference evidence="3" key="1">
    <citation type="journal article" date="2011" name="Nature">
        <title>Genome sequence and analysis of the tuber crop potato.</title>
        <authorList>
            <consortium name="The Potato Genome Sequencing Consortium"/>
        </authorList>
    </citation>
    <scope>NUCLEOTIDE SEQUENCE [LARGE SCALE GENOMIC DNA]</scope>
    <source>
        <strain evidence="3">cv. DM1-3 516 R44</strain>
    </source>
</reference>
<sequence length="167" mass="18054">MAEGNSSKLAETNQEVERDFKLTALVTQLNNLATKISEVEDKCKSQGRLKCGECMEIAFGKLQVHSANRRTGRRTRYIARSKVAGRNMPHQRKTKGITINEDAAASRGQATKLSTTGGKGKGKDNAPELSEASSDSDGFYTNNLNPSESAGSGSDEDDQTEAQRAEL</sequence>
<feature type="region of interest" description="Disordered" evidence="1">
    <location>
        <begin position="82"/>
        <end position="167"/>
    </location>
</feature>
<protein>
    <recommendedName>
        <fullName evidence="4">Integrase core domain containing protein</fullName>
    </recommendedName>
</protein>
<feature type="compositionally biased region" description="Polar residues" evidence="1">
    <location>
        <begin position="131"/>
        <end position="146"/>
    </location>
</feature>
<dbReference type="HOGENOM" id="CLU_104829_0_0_1"/>
<name>M1DT46_SOLTU</name>